<dbReference type="InterPro" id="IPR005532">
    <property type="entry name" value="SUMF_dom"/>
</dbReference>
<name>F4KRN1_HALH1</name>
<evidence type="ECO:0000259" key="2">
    <source>
        <dbReference type="Pfam" id="PF03781"/>
    </source>
</evidence>
<evidence type="ECO:0000256" key="1">
    <source>
        <dbReference type="SAM" id="MobiDB-lite"/>
    </source>
</evidence>
<dbReference type="Gene3D" id="3.90.1580.10">
    <property type="entry name" value="paralog of FGE (formylglycine-generating enzyme)"/>
    <property type="match status" value="1"/>
</dbReference>
<dbReference type="KEGG" id="hhy:Halhy_1122"/>
<feature type="compositionally biased region" description="Basic and acidic residues" evidence="1">
    <location>
        <begin position="9"/>
        <end position="24"/>
    </location>
</feature>
<dbReference type="eggNOG" id="COG1262">
    <property type="taxonomic scope" value="Bacteria"/>
</dbReference>
<keyword evidence="4" id="KW-1185">Reference proteome</keyword>
<dbReference type="RefSeq" id="WP_013763575.1">
    <property type="nucleotide sequence ID" value="NC_015510.1"/>
</dbReference>
<gene>
    <name evidence="3" type="ordered locus">Halhy_1122</name>
</gene>
<dbReference type="SUPFAM" id="SSF56436">
    <property type="entry name" value="C-type lectin-like"/>
    <property type="match status" value="1"/>
</dbReference>
<dbReference type="EMBL" id="CP002691">
    <property type="protein sequence ID" value="AEE49020.1"/>
    <property type="molecule type" value="Genomic_DNA"/>
</dbReference>
<dbReference type="PANTHER" id="PTHR23150">
    <property type="entry name" value="SULFATASE MODIFYING FACTOR 1, 2"/>
    <property type="match status" value="1"/>
</dbReference>
<evidence type="ECO:0000313" key="3">
    <source>
        <dbReference type="EMBL" id="AEE49020.1"/>
    </source>
</evidence>
<dbReference type="Proteomes" id="UP000008461">
    <property type="component" value="Chromosome"/>
</dbReference>
<evidence type="ECO:0000313" key="4">
    <source>
        <dbReference type="Proteomes" id="UP000008461"/>
    </source>
</evidence>
<dbReference type="InterPro" id="IPR051043">
    <property type="entry name" value="Sulfatase_Mod_Factor_Kinase"/>
</dbReference>
<protein>
    <submittedName>
        <fullName evidence="3">Sulphatase-modifying factor protein</fullName>
    </submittedName>
</protein>
<reference evidence="3 4" key="1">
    <citation type="journal article" date="2011" name="Stand. Genomic Sci.">
        <title>Complete genome sequence of Haliscomenobacter hydrossis type strain (O).</title>
        <authorList>
            <consortium name="US DOE Joint Genome Institute (JGI-PGF)"/>
            <person name="Daligault H."/>
            <person name="Lapidus A."/>
            <person name="Zeytun A."/>
            <person name="Nolan M."/>
            <person name="Lucas S."/>
            <person name="Del Rio T.G."/>
            <person name="Tice H."/>
            <person name="Cheng J.F."/>
            <person name="Tapia R."/>
            <person name="Han C."/>
            <person name="Goodwin L."/>
            <person name="Pitluck S."/>
            <person name="Liolios K."/>
            <person name="Pagani I."/>
            <person name="Ivanova N."/>
            <person name="Huntemann M."/>
            <person name="Mavromatis K."/>
            <person name="Mikhailova N."/>
            <person name="Pati A."/>
            <person name="Chen A."/>
            <person name="Palaniappan K."/>
            <person name="Land M."/>
            <person name="Hauser L."/>
            <person name="Brambilla E.M."/>
            <person name="Rohde M."/>
            <person name="Verbarg S."/>
            <person name="Goker M."/>
            <person name="Bristow J."/>
            <person name="Eisen J.A."/>
            <person name="Markowitz V."/>
            <person name="Hugenholtz P."/>
            <person name="Kyrpides N.C."/>
            <person name="Klenk H.P."/>
            <person name="Woyke T."/>
        </authorList>
    </citation>
    <scope>NUCLEOTIDE SEQUENCE [LARGE SCALE GENOMIC DNA]</scope>
    <source>
        <strain evidence="4">ATCC 27775 / DSM 1100 / LMG 10767 / O</strain>
    </source>
</reference>
<sequence>MEADRKKRAAEQAEQERKKQEAARLAELQKQKEVEKRLPEMVLVRGGTFQMGSNDFDATKPIHSVTLPDFEIGKYPVTQKLWQEIMGSNPSYFKGCDDCPVEKVSWDDVQEFLKKLNHRHPGKNYRLPTEAEWEYAARGGNQSKGYTYAGSNDIDEVTWYDKNSGGKPQLVGGKKANELGIYDMSGNVWEWCQDVWHDNYQGAPTDGSVWTRAGQHGRRVLRGGSWYSDPFYCRAANRYRAFQSYRYNYYGFRLVRH</sequence>
<dbReference type="InterPro" id="IPR042095">
    <property type="entry name" value="SUMF_sf"/>
</dbReference>
<dbReference type="STRING" id="760192.Halhy_1122"/>
<proteinExistence type="predicted"/>
<dbReference type="Pfam" id="PF03781">
    <property type="entry name" value="FGE-sulfatase"/>
    <property type="match status" value="1"/>
</dbReference>
<dbReference type="AlphaFoldDB" id="F4KRN1"/>
<reference key="2">
    <citation type="submission" date="2011-04" db="EMBL/GenBank/DDBJ databases">
        <title>Complete sequence of chromosome of Haliscomenobacter hydrossis DSM 1100.</title>
        <authorList>
            <consortium name="US DOE Joint Genome Institute (JGI-PGF)"/>
            <person name="Lucas S."/>
            <person name="Han J."/>
            <person name="Lapidus A."/>
            <person name="Bruce D."/>
            <person name="Goodwin L."/>
            <person name="Pitluck S."/>
            <person name="Peters L."/>
            <person name="Kyrpides N."/>
            <person name="Mavromatis K."/>
            <person name="Ivanova N."/>
            <person name="Ovchinnikova G."/>
            <person name="Pagani I."/>
            <person name="Daligault H."/>
            <person name="Detter J.C."/>
            <person name="Han C."/>
            <person name="Land M."/>
            <person name="Hauser L."/>
            <person name="Markowitz V."/>
            <person name="Cheng J.-F."/>
            <person name="Hugenholtz P."/>
            <person name="Woyke T."/>
            <person name="Wu D."/>
            <person name="Verbarg S."/>
            <person name="Frueling A."/>
            <person name="Brambilla E."/>
            <person name="Klenk H.-P."/>
            <person name="Eisen J.A."/>
        </authorList>
    </citation>
    <scope>NUCLEOTIDE SEQUENCE</scope>
    <source>
        <strain>DSM 1100</strain>
    </source>
</reference>
<dbReference type="HOGENOM" id="CLU_012431_2_1_10"/>
<feature type="region of interest" description="Disordered" evidence="1">
    <location>
        <begin position="1"/>
        <end position="24"/>
    </location>
</feature>
<dbReference type="PANTHER" id="PTHR23150:SF19">
    <property type="entry name" value="FORMYLGLYCINE-GENERATING ENZYME"/>
    <property type="match status" value="1"/>
</dbReference>
<dbReference type="InterPro" id="IPR016187">
    <property type="entry name" value="CTDL_fold"/>
</dbReference>
<accession>F4KRN1</accession>
<feature type="domain" description="Sulfatase-modifying factor enzyme-like" evidence="2">
    <location>
        <begin position="38"/>
        <end position="256"/>
    </location>
</feature>
<dbReference type="GO" id="GO:0120147">
    <property type="term" value="F:formylglycine-generating oxidase activity"/>
    <property type="evidence" value="ECO:0007669"/>
    <property type="project" value="TreeGrafter"/>
</dbReference>
<organism evidence="3 4">
    <name type="scientific">Haliscomenobacter hydrossis (strain ATCC 27775 / DSM 1100 / LMG 10767 / O)</name>
    <dbReference type="NCBI Taxonomy" id="760192"/>
    <lineage>
        <taxon>Bacteria</taxon>
        <taxon>Pseudomonadati</taxon>
        <taxon>Bacteroidota</taxon>
        <taxon>Saprospiria</taxon>
        <taxon>Saprospirales</taxon>
        <taxon>Haliscomenobacteraceae</taxon>
        <taxon>Haliscomenobacter</taxon>
    </lineage>
</organism>